<feature type="transmembrane region" description="Helical" evidence="1">
    <location>
        <begin position="57"/>
        <end position="76"/>
    </location>
</feature>
<evidence type="ECO:0000313" key="2">
    <source>
        <dbReference type="EMBL" id="MPC65730.1"/>
    </source>
</evidence>
<evidence type="ECO:0000313" key="3">
    <source>
        <dbReference type="Proteomes" id="UP000324222"/>
    </source>
</evidence>
<proteinExistence type="predicted"/>
<keyword evidence="3" id="KW-1185">Reference proteome</keyword>
<dbReference type="Proteomes" id="UP000324222">
    <property type="component" value="Unassembled WGS sequence"/>
</dbReference>
<dbReference type="AlphaFoldDB" id="A0A5B7H0P7"/>
<evidence type="ECO:0000256" key="1">
    <source>
        <dbReference type="SAM" id="Phobius"/>
    </source>
</evidence>
<dbReference type="OrthoDB" id="10021675at2759"/>
<keyword evidence="1" id="KW-1133">Transmembrane helix</keyword>
<comment type="caution">
    <text evidence="2">The sequence shown here is derived from an EMBL/GenBank/DDBJ whole genome shotgun (WGS) entry which is preliminary data.</text>
</comment>
<keyword evidence="1" id="KW-0472">Membrane</keyword>
<protein>
    <submittedName>
        <fullName evidence="2">Uncharacterized protein</fullName>
    </submittedName>
</protein>
<organism evidence="2 3">
    <name type="scientific">Portunus trituberculatus</name>
    <name type="common">Swimming crab</name>
    <name type="synonym">Neptunus trituberculatus</name>
    <dbReference type="NCBI Taxonomy" id="210409"/>
    <lineage>
        <taxon>Eukaryota</taxon>
        <taxon>Metazoa</taxon>
        <taxon>Ecdysozoa</taxon>
        <taxon>Arthropoda</taxon>
        <taxon>Crustacea</taxon>
        <taxon>Multicrustacea</taxon>
        <taxon>Malacostraca</taxon>
        <taxon>Eumalacostraca</taxon>
        <taxon>Eucarida</taxon>
        <taxon>Decapoda</taxon>
        <taxon>Pleocyemata</taxon>
        <taxon>Brachyura</taxon>
        <taxon>Eubrachyura</taxon>
        <taxon>Portunoidea</taxon>
        <taxon>Portunidae</taxon>
        <taxon>Portuninae</taxon>
        <taxon>Portunus</taxon>
    </lineage>
</organism>
<gene>
    <name evidence="2" type="ORF">E2C01_059866</name>
</gene>
<sequence>MTLREVLPLMVRHIPHEIINQQGLQTVCDLVRDHQTWTVAHIAAYLGYATLFFQADVVRYLIFFILYLCVHILLYIDVND</sequence>
<reference evidence="2 3" key="1">
    <citation type="submission" date="2019-05" db="EMBL/GenBank/DDBJ databases">
        <title>Another draft genome of Portunus trituberculatus and its Hox gene families provides insights of decapod evolution.</title>
        <authorList>
            <person name="Jeong J.-H."/>
            <person name="Song I."/>
            <person name="Kim S."/>
            <person name="Choi T."/>
            <person name="Kim D."/>
            <person name="Ryu S."/>
            <person name="Kim W."/>
        </authorList>
    </citation>
    <scope>NUCLEOTIDE SEQUENCE [LARGE SCALE GENOMIC DNA]</scope>
    <source>
        <tissue evidence="2">Muscle</tissue>
    </source>
</reference>
<accession>A0A5B7H0P7</accession>
<name>A0A5B7H0P7_PORTR</name>
<keyword evidence="1" id="KW-0812">Transmembrane</keyword>
<dbReference type="EMBL" id="VSRR010023741">
    <property type="protein sequence ID" value="MPC65730.1"/>
    <property type="molecule type" value="Genomic_DNA"/>
</dbReference>